<accession>A0A5M4BA85</accession>
<dbReference type="PANTHER" id="PTHR15394:SF3">
    <property type="entry name" value="SERINE HYDROLASE RBBP9"/>
    <property type="match status" value="1"/>
</dbReference>
<dbReference type="SUPFAM" id="SSF53474">
    <property type="entry name" value="alpha/beta-Hydrolases"/>
    <property type="match status" value="1"/>
</dbReference>
<proteinExistence type="predicted"/>
<evidence type="ECO:0008006" key="3">
    <source>
        <dbReference type="Google" id="ProtNLM"/>
    </source>
</evidence>
<evidence type="ECO:0000313" key="2">
    <source>
        <dbReference type="Proteomes" id="UP000398217"/>
    </source>
</evidence>
<dbReference type="Proteomes" id="UP000398217">
    <property type="component" value="Unassembled WGS sequence"/>
</dbReference>
<dbReference type="GO" id="GO:0016787">
    <property type="term" value="F:hydrolase activity"/>
    <property type="evidence" value="ECO:0007669"/>
    <property type="project" value="InterPro"/>
</dbReference>
<dbReference type="InterPro" id="IPR010662">
    <property type="entry name" value="RBBP9/YdeN"/>
</dbReference>
<keyword evidence="2" id="KW-1185">Reference proteome</keyword>
<sequence>MVMPTPAQPKSEEWLEKMKKEVKINDETVIVAHSLGVITTLNFLSEIEASVKVMVLVSGFYEPVSKELASLNPFMEKFDQRKNEPKVGKAIVISSLDDTIVPQQFSDNLSQLLKCEFIRLPEGGHFLDREGFTTFSLENANRIR</sequence>
<comment type="caution">
    <text evidence="1">The sequence shown here is derived from an EMBL/GenBank/DDBJ whole genome shotgun (WGS) entry which is preliminary data.</text>
</comment>
<dbReference type="AlphaFoldDB" id="A0A5M4BA85"/>
<dbReference type="EMBL" id="BLBC01000011">
    <property type="protein sequence ID" value="GET46518.1"/>
    <property type="molecule type" value="Genomic_DNA"/>
</dbReference>
<protein>
    <recommendedName>
        <fullName evidence="3">Alpha/beta hydrolase</fullName>
    </recommendedName>
</protein>
<reference evidence="2" key="1">
    <citation type="journal article" date="2020" name="Int. J. Syst. Evol. Microbiol.">
        <title>Capnocytophaga felis sp. nov. isolated from the feline oral cavity.</title>
        <authorList>
            <person name="Suzuki M."/>
            <person name="Umeda K."/>
            <person name="Kimura M."/>
            <person name="Imaoka K."/>
            <person name="Morikawa S."/>
            <person name="Maeda K."/>
        </authorList>
    </citation>
    <scope>NUCLEOTIDE SEQUENCE [LARGE SCALE GENOMIC DNA]</scope>
    <source>
        <strain evidence="2">KC07070</strain>
    </source>
</reference>
<gene>
    <name evidence="1" type="ORF">RCZ01_18200</name>
</gene>
<dbReference type="Pfam" id="PF06821">
    <property type="entry name" value="Ser_hydrolase"/>
    <property type="match status" value="1"/>
</dbReference>
<organism evidence="1 2">
    <name type="scientific">Capnocytophaga felis</name>
    <dbReference type="NCBI Taxonomy" id="2267611"/>
    <lineage>
        <taxon>Bacteria</taxon>
        <taxon>Pseudomonadati</taxon>
        <taxon>Bacteroidota</taxon>
        <taxon>Flavobacteriia</taxon>
        <taxon>Flavobacteriales</taxon>
        <taxon>Flavobacteriaceae</taxon>
        <taxon>Capnocytophaga</taxon>
    </lineage>
</organism>
<name>A0A5M4BA85_9FLAO</name>
<evidence type="ECO:0000313" key="1">
    <source>
        <dbReference type="EMBL" id="GET46518.1"/>
    </source>
</evidence>
<dbReference type="PANTHER" id="PTHR15394">
    <property type="entry name" value="SERINE HYDROLASE RBBP9"/>
    <property type="match status" value="1"/>
</dbReference>
<dbReference type="Gene3D" id="3.40.50.1820">
    <property type="entry name" value="alpha/beta hydrolase"/>
    <property type="match status" value="1"/>
</dbReference>
<dbReference type="InterPro" id="IPR029058">
    <property type="entry name" value="AB_hydrolase_fold"/>
</dbReference>